<evidence type="ECO:0000313" key="2">
    <source>
        <dbReference type="EMBL" id="VEG27173.1"/>
    </source>
</evidence>
<dbReference type="InterPro" id="IPR012347">
    <property type="entry name" value="Ferritin-like"/>
</dbReference>
<dbReference type="Proteomes" id="UP000266895">
    <property type="component" value="Chromosome"/>
</dbReference>
<reference evidence="2 3" key="1">
    <citation type="submission" date="2018-12" db="EMBL/GenBank/DDBJ databases">
        <authorList>
            <consortium name="Pathogen Informatics"/>
        </authorList>
    </citation>
    <scope>NUCLEOTIDE SEQUENCE [LARGE SCALE GENOMIC DNA]</scope>
    <source>
        <strain evidence="2 3">NCTC11636</strain>
    </source>
</reference>
<keyword evidence="3" id="KW-1185">Reference proteome</keyword>
<dbReference type="OrthoDB" id="3728083at2"/>
<accession>A0A3S4UWN9</accession>
<gene>
    <name evidence="2" type="ORF">NCTC11636_00905</name>
</gene>
<dbReference type="EMBL" id="LR134350">
    <property type="protein sequence ID" value="VEG27173.1"/>
    <property type="molecule type" value="Genomic_DNA"/>
</dbReference>
<dbReference type="Gene3D" id="1.20.1260.10">
    <property type="match status" value="1"/>
</dbReference>
<feature type="domain" description="Ferritin-like" evidence="1">
    <location>
        <begin position="30"/>
        <end position="184"/>
    </location>
</feature>
<dbReference type="InterPro" id="IPR059125">
    <property type="entry name" value="Ferritin_actino"/>
</dbReference>
<organism evidence="2 3">
    <name type="scientific">Actinomyces howellii</name>
    <dbReference type="NCBI Taxonomy" id="52771"/>
    <lineage>
        <taxon>Bacteria</taxon>
        <taxon>Bacillati</taxon>
        <taxon>Actinomycetota</taxon>
        <taxon>Actinomycetes</taxon>
        <taxon>Actinomycetales</taxon>
        <taxon>Actinomycetaceae</taxon>
        <taxon>Actinomyces</taxon>
    </lineage>
</organism>
<protein>
    <recommendedName>
        <fullName evidence="1">Ferritin-like domain-containing protein</fullName>
    </recommendedName>
</protein>
<dbReference type="RefSeq" id="WP_126382050.1">
    <property type="nucleotide sequence ID" value="NZ_LR134350.1"/>
</dbReference>
<evidence type="ECO:0000313" key="3">
    <source>
        <dbReference type="Proteomes" id="UP000266895"/>
    </source>
</evidence>
<dbReference type="Pfam" id="PF13794">
    <property type="entry name" value="MiaE_2"/>
    <property type="match status" value="1"/>
</dbReference>
<dbReference type="KEGG" id="ahw:NCTC11636_00905"/>
<proteinExistence type="predicted"/>
<dbReference type="AlphaFoldDB" id="A0A3S4UWN9"/>
<name>A0A3S4UWN9_9ACTO</name>
<evidence type="ECO:0000259" key="1">
    <source>
        <dbReference type="Pfam" id="PF13794"/>
    </source>
</evidence>
<sequence>MTEPSLPAQQSPSRYLEAVIGVACLSCTIASTRYAKDADKAPAMEQRVELLRMSAERVEAFEVLAAVGGEAGVEVYAAAQGFVGMLDDVDSRLRPLDWQERLVKTYLTFGMLVDFSMALADGLPQPVRTRVLDALSVDRFGGFAARELEEGIAADPQLAARLGLWGRRVVGEEIGTLQRVIAREPDLVAGGADAASLRTVLSQGATSRMRGLGLRM</sequence>